<accession>A0A2N1NEA4</accession>
<dbReference type="VEuPathDB" id="FungiDB:RhiirA1_396447"/>
<feature type="compositionally biased region" description="Polar residues" evidence="1">
    <location>
        <begin position="109"/>
        <end position="125"/>
    </location>
</feature>
<feature type="compositionally biased region" description="Low complexity" evidence="1">
    <location>
        <begin position="156"/>
        <end position="166"/>
    </location>
</feature>
<dbReference type="Proteomes" id="UP000233469">
    <property type="component" value="Unassembled WGS sequence"/>
</dbReference>
<reference evidence="2 3" key="1">
    <citation type="submission" date="2016-04" db="EMBL/GenBank/DDBJ databases">
        <title>Genome analyses suggest a sexual origin of heterokaryosis in a supposedly ancient asexual fungus.</title>
        <authorList>
            <person name="Ropars J."/>
            <person name="Sedzielewska K."/>
            <person name="Noel J."/>
            <person name="Charron P."/>
            <person name="Farinelli L."/>
            <person name="Marton T."/>
            <person name="Kruger M."/>
            <person name="Pelin A."/>
            <person name="Brachmann A."/>
            <person name="Corradi N."/>
        </authorList>
    </citation>
    <scope>NUCLEOTIDE SEQUENCE [LARGE SCALE GENOMIC DNA]</scope>
    <source>
        <strain evidence="2 3">C2</strain>
    </source>
</reference>
<comment type="caution">
    <text evidence="2">The sequence shown here is derived from an EMBL/GenBank/DDBJ whole genome shotgun (WGS) entry which is preliminary data.</text>
</comment>
<evidence type="ECO:0000313" key="3">
    <source>
        <dbReference type="Proteomes" id="UP000233469"/>
    </source>
</evidence>
<evidence type="ECO:0000256" key="1">
    <source>
        <dbReference type="SAM" id="MobiDB-lite"/>
    </source>
</evidence>
<protein>
    <submittedName>
        <fullName evidence="2">Uncharacterized protein</fullName>
    </submittedName>
</protein>
<reference evidence="2 3" key="2">
    <citation type="submission" date="2017-10" db="EMBL/GenBank/DDBJ databases">
        <title>Extensive intraspecific genome diversity in a model arbuscular mycorrhizal fungus.</title>
        <authorList>
            <person name="Chen E.C.H."/>
            <person name="Morin E."/>
            <person name="Baudet D."/>
            <person name="Noel J."/>
            <person name="Ndikumana S."/>
            <person name="Charron P."/>
            <person name="St-Onge C."/>
            <person name="Giorgi J."/>
            <person name="Grigoriev I.V."/>
            <person name="Roux C."/>
            <person name="Martin F.M."/>
            <person name="Corradi N."/>
        </authorList>
    </citation>
    <scope>NUCLEOTIDE SEQUENCE [LARGE SCALE GENOMIC DNA]</scope>
    <source>
        <strain evidence="2 3">C2</strain>
    </source>
</reference>
<gene>
    <name evidence="2" type="ORF">RhiirC2_826243</name>
</gene>
<feature type="compositionally biased region" description="Acidic residues" evidence="1">
    <location>
        <begin position="192"/>
        <end position="202"/>
    </location>
</feature>
<dbReference type="AlphaFoldDB" id="A0A2N1NEA4"/>
<feature type="compositionally biased region" description="Basic and acidic residues" evidence="1">
    <location>
        <begin position="171"/>
        <end position="191"/>
    </location>
</feature>
<dbReference type="EMBL" id="LLXL01000453">
    <property type="protein sequence ID" value="PKK72206.1"/>
    <property type="molecule type" value="Genomic_DNA"/>
</dbReference>
<proteinExistence type="predicted"/>
<evidence type="ECO:0000313" key="2">
    <source>
        <dbReference type="EMBL" id="PKK72206.1"/>
    </source>
</evidence>
<dbReference type="VEuPathDB" id="FungiDB:FUN_000754"/>
<feature type="compositionally biased region" description="Acidic residues" evidence="1">
    <location>
        <begin position="129"/>
        <end position="138"/>
    </location>
</feature>
<organism evidence="2 3">
    <name type="scientific">Rhizophagus irregularis</name>
    <dbReference type="NCBI Taxonomy" id="588596"/>
    <lineage>
        <taxon>Eukaryota</taxon>
        <taxon>Fungi</taxon>
        <taxon>Fungi incertae sedis</taxon>
        <taxon>Mucoromycota</taxon>
        <taxon>Glomeromycotina</taxon>
        <taxon>Glomeromycetes</taxon>
        <taxon>Glomerales</taxon>
        <taxon>Glomeraceae</taxon>
        <taxon>Rhizophagus</taxon>
    </lineage>
</organism>
<feature type="region of interest" description="Disordered" evidence="1">
    <location>
        <begin position="104"/>
        <end position="210"/>
    </location>
</feature>
<name>A0A2N1NEA4_9GLOM</name>
<sequence>MGIFATQESSSENDGDETYLAKCQTRHYAIKAPSALASRPRICLGEYIAQGEMTNPLYPLCPFTIELFREEAVLTSGKYHLQIKQTDTGQGDEELMDSLGLVKDDSRAGQGSQLKQVTMQDQATSPIMIEDDASDNNDDERTSDANVQTNDDTRNQSSQQSSRGSSPRNTHSQDRFQELLRELSTPVREEPVEANDEEETGEDSVPKSLA</sequence>